<gene>
    <name evidence="6" type="ORF">SAMN04488024_11392</name>
</gene>
<dbReference type="AlphaFoldDB" id="A0A1G7AZZ9"/>
<dbReference type="Pfam" id="PF01925">
    <property type="entry name" value="TauE"/>
    <property type="match status" value="1"/>
</dbReference>
<evidence type="ECO:0000256" key="3">
    <source>
        <dbReference type="ARBA" id="ARBA00022989"/>
    </source>
</evidence>
<feature type="transmembrane region" description="Helical" evidence="5">
    <location>
        <begin position="245"/>
        <end position="264"/>
    </location>
</feature>
<comment type="subcellular location">
    <subcellularLocation>
        <location evidence="5">Cell membrane</location>
        <topology evidence="5">Multi-pass membrane protein</topology>
    </subcellularLocation>
    <subcellularLocation>
        <location evidence="1">Membrane</location>
        <topology evidence="1">Multi-pass membrane protein</topology>
    </subcellularLocation>
</comment>
<feature type="transmembrane region" description="Helical" evidence="5">
    <location>
        <begin position="7"/>
        <end position="34"/>
    </location>
</feature>
<comment type="similarity">
    <text evidence="5">Belongs to the 4-toluene sulfonate uptake permease (TSUP) (TC 2.A.102) family.</text>
</comment>
<proteinExistence type="inferred from homology"/>
<evidence type="ECO:0000256" key="4">
    <source>
        <dbReference type="ARBA" id="ARBA00023136"/>
    </source>
</evidence>
<evidence type="ECO:0000256" key="5">
    <source>
        <dbReference type="RuleBase" id="RU363041"/>
    </source>
</evidence>
<dbReference type="InterPro" id="IPR051598">
    <property type="entry name" value="TSUP/Inactive_protease-like"/>
</dbReference>
<protein>
    <recommendedName>
        <fullName evidence="5">Probable membrane transporter protein</fullName>
    </recommendedName>
</protein>
<feature type="transmembrane region" description="Helical" evidence="5">
    <location>
        <begin position="72"/>
        <end position="90"/>
    </location>
</feature>
<organism evidence="6 7">
    <name type="scientific">Pedobacter soli</name>
    <dbReference type="NCBI Taxonomy" id="390242"/>
    <lineage>
        <taxon>Bacteria</taxon>
        <taxon>Pseudomonadati</taxon>
        <taxon>Bacteroidota</taxon>
        <taxon>Sphingobacteriia</taxon>
        <taxon>Sphingobacteriales</taxon>
        <taxon>Sphingobacteriaceae</taxon>
        <taxon>Pedobacter</taxon>
    </lineage>
</organism>
<keyword evidence="3 5" id="KW-1133">Transmembrane helix</keyword>
<keyword evidence="5" id="KW-1003">Cell membrane</keyword>
<evidence type="ECO:0000256" key="2">
    <source>
        <dbReference type="ARBA" id="ARBA00022692"/>
    </source>
</evidence>
<accession>A0A1G7AZZ9</accession>
<feature type="transmembrane region" description="Helical" evidence="5">
    <location>
        <begin position="110"/>
        <end position="128"/>
    </location>
</feature>
<dbReference type="GO" id="GO:0005886">
    <property type="term" value="C:plasma membrane"/>
    <property type="evidence" value="ECO:0007669"/>
    <property type="project" value="UniProtKB-SubCell"/>
</dbReference>
<dbReference type="PANTHER" id="PTHR43701:SF2">
    <property type="entry name" value="MEMBRANE TRANSPORTER PROTEIN YJNA-RELATED"/>
    <property type="match status" value="1"/>
</dbReference>
<evidence type="ECO:0000313" key="6">
    <source>
        <dbReference type="EMBL" id="SDE19575.1"/>
    </source>
</evidence>
<feature type="transmembrane region" description="Helical" evidence="5">
    <location>
        <begin position="215"/>
        <end position="233"/>
    </location>
</feature>
<keyword evidence="4 5" id="KW-0472">Membrane</keyword>
<dbReference type="Proteomes" id="UP000199455">
    <property type="component" value="Unassembled WGS sequence"/>
</dbReference>
<keyword evidence="7" id="KW-1185">Reference proteome</keyword>
<keyword evidence="2 5" id="KW-0812">Transmembrane</keyword>
<sequence length="265" mass="28051">MEIIAYLAAALIGISLGLIGGGGSILTMPVLVYLFGINPLLATSYSLFIVGTSSLAGTLGNFKRGLVNMKTALLFGSASISTVFLTRKFIIPLIPKTILMIGDFELTENILMMVFFAVLMVAAASTMIKGGKAQEDSRIQRPKFQLAKLLLYGLAIGLATGLLGAGGGFLLIPTLVILVGLPMKEAVGTSLFIIALNSLIGFTGDIGHFAIDWMFLSKITIVAIAGIVIGGIINKKIDGGKLKKGFGWFILVMGCYIILKEVLFK</sequence>
<dbReference type="EMBL" id="FMZH01000013">
    <property type="protein sequence ID" value="SDE19575.1"/>
    <property type="molecule type" value="Genomic_DNA"/>
</dbReference>
<reference evidence="7" key="1">
    <citation type="submission" date="2016-10" db="EMBL/GenBank/DDBJ databases">
        <authorList>
            <person name="Varghese N."/>
            <person name="Submissions S."/>
        </authorList>
    </citation>
    <scope>NUCLEOTIDE SEQUENCE [LARGE SCALE GENOMIC DNA]</scope>
    <source>
        <strain evidence="7">DSM 18609</strain>
    </source>
</reference>
<dbReference type="RefSeq" id="WP_090772305.1">
    <property type="nucleotide sequence ID" value="NZ_FMZH01000013.1"/>
</dbReference>
<dbReference type="InterPro" id="IPR002781">
    <property type="entry name" value="TM_pro_TauE-like"/>
</dbReference>
<evidence type="ECO:0000256" key="1">
    <source>
        <dbReference type="ARBA" id="ARBA00004141"/>
    </source>
</evidence>
<feature type="transmembrane region" description="Helical" evidence="5">
    <location>
        <begin position="149"/>
        <end position="180"/>
    </location>
</feature>
<name>A0A1G7AZZ9_9SPHI</name>
<evidence type="ECO:0000313" key="7">
    <source>
        <dbReference type="Proteomes" id="UP000199455"/>
    </source>
</evidence>
<dbReference type="PANTHER" id="PTHR43701">
    <property type="entry name" value="MEMBRANE TRANSPORTER PROTEIN MJ0441-RELATED"/>
    <property type="match status" value="1"/>
</dbReference>
<dbReference type="STRING" id="390242.SAMN04488024_11392"/>
<feature type="transmembrane region" description="Helical" evidence="5">
    <location>
        <begin position="40"/>
        <end position="60"/>
    </location>
</feature>